<dbReference type="InterPro" id="IPR011990">
    <property type="entry name" value="TPR-like_helical_dom_sf"/>
</dbReference>
<feature type="domain" description="MYND-type" evidence="6">
    <location>
        <begin position="477"/>
        <end position="517"/>
    </location>
</feature>
<dbReference type="InterPro" id="IPR001214">
    <property type="entry name" value="SET_dom"/>
</dbReference>
<evidence type="ECO:0000313" key="7">
    <source>
        <dbReference type="EMBL" id="KAJ8069382.1"/>
    </source>
</evidence>
<reference evidence="7" key="1">
    <citation type="submission" date="2022-11" db="EMBL/GenBank/DDBJ databases">
        <title>Genome Resource of Sclerotinia nivalis Strain SnTB1, a Plant Pathogen Isolated from American Ginseng.</title>
        <authorList>
            <person name="Fan S."/>
        </authorList>
    </citation>
    <scope>NUCLEOTIDE SEQUENCE</scope>
    <source>
        <strain evidence="7">SnTB1</strain>
    </source>
</reference>
<evidence type="ECO:0000256" key="3">
    <source>
        <dbReference type="ARBA" id="ARBA00022833"/>
    </source>
</evidence>
<evidence type="ECO:0000256" key="1">
    <source>
        <dbReference type="ARBA" id="ARBA00022723"/>
    </source>
</evidence>
<accession>A0A9X0AUV0</accession>
<evidence type="ECO:0000259" key="6">
    <source>
        <dbReference type="PROSITE" id="PS50865"/>
    </source>
</evidence>
<dbReference type="InterPro" id="IPR046341">
    <property type="entry name" value="SET_dom_sf"/>
</dbReference>
<evidence type="ECO:0000256" key="2">
    <source>
        <dbReference type="ARBA" id="ARBA00022771"/>
    </source>
</evidence>
<dbReference type="PROSITE" id="PS50280">
    <property type="entry name" value="SET"/>
    <property type="match status" value="1"/>
</dbReference>
<evidence type="ECO:0000256" key="4">
    <source>
        <dbReference type="PROSITE-ProRule" id="PRU00134"/>
    </source>
</evidence>
<dbReference type="PANTHER" id="PTHR47332:SF2">
    <property type="entry name" value="SET-6"/>
    <property type="match status" value="1"/>
</dbReference>
<keyword evidence="3" id="KW-0862">Zinc</keyword>
<dbReference type="Pfam" id="PF01753">
    <property type="entry name" value="zf-MYND"/>
    <property type="match status" value="1"/>
</dbReference>
<evidence type="ECO:0000259" key="5">
    <source>
        <dbReference type="PROSITE" id="PS50280"/>
    </source>
</evidence>
<dbReference type="EMBL" id="JAPEIS010000002">
    <property type="protein sequence ID" value="KAJ8069382.1"/>
    <property type="molecule type" value="Genomic_DNA"/>
</dbReference>
<keyword evidence="8" id="KW-1185">Reference proteome</keyword>
<organism evidence="7 8">
    <name type="scientific">Sclerotinia nivalis</name>
    <dbReference type="NCBI Taxonomy" id="352851"/>
    <lineage>
        <taxon>Eukaryota</taxon>
        <taxon>Fungi</taxon>
        <taxon>Dikarya</taxon>
        <taxon>Ascomycota</taxon>
        <taxon>Pezizomycotina</taxon>
        <taxon>Leotiomycetes</taxon>
        <taxon>Helotiales</taxon>
        <taxon>Sclerotiniaceae</taxon>
        <taxon>Sclerotinia</taxon>
    </lineage>
</organism>
<keyword evidence="2 4" id="KW-0863">Zinc-finger</keyword>
<dbReference type="SUPFAM" id="SSF144232">
    <property type="entry name" value="HIT/MYND zinc finger-like"/>
    <property type="match status" value="1"/>
</dbReference>
<sequence>MVNPKYALQDVPGKGKGLVAAQEIPEGTRILEERLIMTRPKQAHEGFSLRNKVNALNEAQRQAFLSLANVHPYKDADQQYLGIFKTNGLPMGIHDQGGLFIETSRINHACNNNACHSWNTNIERMTVHALRNIQKGEEITLNYLGSRLFTRKVRLAVLKEKFKFLCSCDLCCLPPEQSRQNYRELKEIYRGMTLVPRAFVRFPLQAIRYLDQTVQLLSGKEFHVSSLCNALAEAFELNLGQGDLARARVLAEKAMRYMSVIYGSDSPAVLDNRRRANHPSMSDIYGLSSQEWATAIDDVPSGVKSDEFEGWVWRREGLQDSRLFSYRPNSFLSHSIFPAFDDLPHERKENPDFYENVGTSTCRPRRHWCFLGEIMEFETRPPHKIQVENVDGIRMEVKLILDTDAQGNSPAPTQLQKGHTVAILYAQRCGDDSEPEISLKNAALLQIFPISLHNLIALRDVTQEFSTKGEIDNARICHACGKKSASMAKCRRCSFFWYCNRNCQVAGWNKKGHKNDCKILSDPNLRGMFVMKWDEFNGVVQFPLSDVGN</sequence>
<evidence type="ECO:0008006" key="9">
    <source>
        <dbReference type="Google" id="ProtNLM"/>
    </source>
</evidence>
<dbReference type="Pfam" id="PF00856">
    <property type="entry name" value="SET"/>
    <property type="match status" value="1"/>
</dbReference>
<dbReference type="Gene3D" id="2.170.270.10">
    <property type="entry name" value="SET domain"/>
    <property type="match status" value="1"/>
</dbReference>
<name>A0A9X0AUV0_9HELO</name>
<gene>
    <name evidence="7" type="ORF">OCU04_003036</name>
</gene>
<evidence type="ECO:0000313" key="8">
    <source>
        <dbReference type="Proteomes" id="UP001152300"/>
    </source>
</evidence>
<dbReference type="PROSITE" id="PS50865">
    <property type="entry name" value="ZF_MYND_2"/>
    <property type="match status" value="1"/>
</dbReference>
<proteinExistence type="predicted"/>
<dbReference type="OrthoDB" id="265717at2759"/>
<dbReference type="InterPro" id="IPR002893">
    <property type="entry name" value="Znf_MYND"/>
</dbReference>
<dbReference type="SMART" id="SM00317">
    <property type="entry name" value="SET"/>
    <property type="match status" value="1"/>
</dbReference>
<dbReference type="Proteomes" id="UP001152300">
    <property type="component" value="Unassembled WGS sequence"/>
</dbReference>
<protein>
    <recommendedName>
        <fullName evidence="9">MYND-type zinc finger protein samB</fullName>
    </recommendedName>
</protein>
<dbReference type="CDD" id="cd20071">
    <property type="entry name" value="SET_SMYD"/>
    <property type="match status" value="1"/>
</dbReference>
<dbReference type="SUPFAM" id="SSF82199">
    <property type="entry name" value="SET domain"/>
    <property type="match status" value="1"/>
</dbReference>
<feature type="domain" description="SET" evidence="5">
    <location>
        <begin position="4"/>
        <end position="144"/>
    </location>
</feature>
<dbReference type="PROSITE" id="PS01360">
    <property type="entry name" value="ZF_MYND_1"/>
    <property type="match status" value="1"/>
</dbReference>
<dbReference type="Gene3D" id="1.25.40.10">
    <property type="entry name" value="Tetratricopeptide repeat domain"/>
    <property type="match status" value="1"/>
</dbReference>
<dbReference type="InterPro" id="IPR053185">
    <property type="entry name" value="SET_domain_protein"/>
</dbReference>
<dbReference type="AlphaFoldDB" id="A0A9X0AUV0"/>
<dbReference type="GO" id="GO:0008270">
    <property type="term" value="F:zinc ion binding"/>
    <property type="evidence" value="ECO:0007669"/>
    <property type="project" value="UniProtKB-KW"/>
</dbReference>
<keyword evidence="1" id="KW-0479">Metal-binding</keyword>
<comment type="caution">
    <text evidence="7">The sequence shown here is derived from an EMBL/GenBank/DDBJ whole genome shotgun (WGS) entry which is preliminary data.</text>
</comment>
<dbReference type="Gene3D" id="6.10.140.2220">
    <property type="match status" value="1"/>
</dbReference>
<dbReference type="PANTHER" id="PTHR47332">
    <property type="entry name" value="SET DOMAIN-CONTAINING PROTEIN 5"/>
    <property type="match status" value="1"/>
</dbReference>